<gene>
    <name evidence="7" type="ORF">GCM10022233_80210</name>
</gene>
<comment type="similarity">
    <text evidence="2">Belongs to the oxygen-dependent FAD-linked oxidoreductase family.</text>
</comment>
<feature type="domain" description="FAD-binding PCMH-type" evidence="6">
    <location>
        <begin position="39"/>
        <end position="209"/>
    </location>
</feature>
<accession>A0ABP7WCN3</accession>
<dbReference type="Gene3D" id="3.30.43.10">
    <property type="entry name" value="Uridine Diphospho-n-acetylenolpyruvylglucosamine Reductase, domain 2"/>
    <property type="match status" value="1"/>
</dbReference>
<keyword evidence="8" id="KW-1185">Reference proteome</keyword>
<dbReference type="InterPro" id="IPR012951">
    <property type="entry name" value="BBE"/>
</dbReference>
<evidence type="ECO:0000256" key="4">
    <source>
        <dbReference type="ARBA" id="ARBA00022827"/>
    </source>
</evidence>
<evidence type="ECO:0000259" key="6">
    <source>
        <dbReference type="PROSITE" id="PS51387"/>
    </source>
</evidence>
<evidence type="ECO:0000313" key="8">
    <source>
        <dbReference type="Proteomes" id="UP001499984"/>
    </source>
</evidence>
<dbReference type="Proteomes" id="UP001499984">
    <property type="component" value="Unassembled WGS sequence"/>
</dbReference>
<evidence type="ECO:0000256" key="2">
    <source>
        <dbReference type="ARBA" id="ARBA00005466"/>
    </source>
</evidence>
<dbReference type="InterPro" id="IPR016166">
    <property type="entry name" value="FAD-bd_PCMH"/>
</dbReference>
<keyword evidence="5" id="KW-0560">Oxidoreductase</keyword>
<comment type="cofactor">
    <cofactor evidence="1">
        <name>FAD</name>
        <dbReference type="ChEBI" id="CHEBI:57692"/>
    </cofactor>
</comment>
<dbReference type="InterPro" id="IPR006093">
    <property type="entry name" value="Oxy_OxRdtase_FAD_BS"/>
</dbReference>
<dbReference type="PANTHER" id="PTHR42973:SF39">
    <property type="entry name" value="FAD-BINDING PCMH-TYPE DOMAIN-CONTAINING PROTEIN"/>
    <property type="match status" value="1"/>
</dbReference>
<dbReference type="RefSeq" id="WP_345020859.1">
    <property type="nucleotide sequence ID" value="NZ_BAAAZY010000028.1"/>
</dbReference>
<proteinExistence type="inferred from homology"/>
<reference evidence="8" key="1">
    <citation type="journal article" date="2019" name="Int. J. Syst. Evol. Microbiol.">
        <title>The Global Catalogue of Microorganisms (GCM) 10K type strain sequencing project: providing services to taxonomists for standard genome sequencing and annotation.</title>
        <authorList>
            <consortium name="The Broad Institute Genomics Platform"/>
            <consortium name="The Broad Institute Genome Sequencing Center for Infectious Disease"/>
            <person name="Wu L."/>
            <person name="Ma J."/>
        </authorList>
    </citation>
    <scope>NUCLEOTIDE SEQUENCE [LARGE SCALE GENOMIC DNA]</scope>
    <source>
        <strain evidence="8">JCM 16925</strain>
    </source>
</reference>
<evidence type="ECO:0000256" key="5">
    <source>
        <dbReference type="ARBA" id="ARBA00023002"/>
    </source>
</evidence>
<dbReference type="InterPro" id="IPR016169">
    <property type="entry name" value="FAD-bd_PCMH_sub2"/>
</dbReference>
<dbReference type="Gene3D" id="3.40.462.20">
    <property type="match status" value="1"/>
</dbReference>
<dbReference type="PROSITE" id="PS51387">
    <property type="entry name" value="FAD_PCMH"/>
    <property type="match status" value="1"/>
</dbReference>
<dbReference type="InterPro" id="IPR050416">
    <property type="entry name" value="FAD-linked_Oxidoreductase"/>
</dbReference>
<name>A0ABP7WCN3_9ACTN</name>
<keyword evidence="3" id="KW-0285">Flavoprotein</keyword>
<organism evidence="7 8">
    <name type="scientific">Streptomyces shaanxiensis</name>
    <dbReference type="NCBI Taxonomy" id="653357"/>
    <lineage>
        <taxon>Bacteria</taxon>
        <taxon>Bacillati</taxon>
        <taxon>Actinomycetota</taxon>
        <taxon>Actinomycetes</taxon>
        <taxon>Kitasatosporales</taxon>
        <taxon>Streptomycetaceae</taxon>
        <taxon>Streptomyces</taxon>
    </lineage>
</organism>
<dbReference type="PANTHER" id="PTHR42973">
    <property type="entry name" value="BINDING OXIDOREDUCTASE, PUTATIVE (AFU_ORTHOLOGUE AFUA_1G17690)-RELATED"/>
    <property type="match status" value="1"/>
</dbReference>
<protein>
    <submittedName>
        <fullName evidence="7">FAD-binding oxidoreductase</fullName>
    </submittedName>
</protein>
<evidence type="ECO:0000313" key="7">
    <source>
        <dbReference type="EMBL" id="GAA4085740.1"/>
    </source>
</evidence>
<dbReference type="SUPFAM" id="SSF56176">
    <property type="entry name" value="FAD-binding/transporter-associated domain-like"/>
    <property type="match status" value="1"/>
</dbReference>
<dbReference type="InterPro" id="IPR036318">
    <property type="entry name" value="FAD-bd_PCMH-like_sf"/>
</dbReference>
<evidence type="ECO:0000256" key="3">
    <source>
        <dbReference type="ARBA" id="ARBA00022630"/>
    </source>
</evidence>
<dbReference type="EMBL" id="BAAAZY010000028">
    <property type="protein sequence ID" value="GAA4085740.1"/>
    <property type="molecule type" value="Genomic_DNA"/>
</dbReference>
<dbReference type="Gene3D" id="3.30.465.10">
    <property type="match status" value="1"/>
</dbReference>
<dbReference type="InterPro" id="IPR006094">
    <property type="entry name" value="Oxid_FAD_bind_N"/>
</dbReference>
<keyword evidence="4" id="KW-0274">FAD</keyword>
<dbReference type="InterPro" id="IPR016167">
    <property type="entry name" value="FAD-bd_PCMH_sub1"/>
</dbReference>
<sequence length="465" mass="50256">MGGINGTALEVLREGLRGPVISPRDPGYDEARSIYNAMIDRRPAAIAQCVDAADVRAVLAFARDTGAELAVRGGGHSGPGLCLVDDALVLDLSTMRGVRVDPGARIAQVAGGAQLGDLDHAAHTFGLGVPTGIISMTGVGGLTLGGGHGHLTRKYGLTVDSLLSADVVLADGTFVTASEEEHPDLFWALRGGGGNFGVVTSFTFRLHPVGTVGVAVTVWPVDRTPEVLRWYREFLPAAPQDLNGFFTLFTIPPGPPFPEPIHGQKMCGVVWCYTGDLDGDRLEQALALVNEPAPPAFHFTTPMPYPALQGMFDELIPKGYQWYWRGDFFDTISDAAIEVHHKYGDNLPTQLSLMHLYPVDAQAHEVRSEDTAWAYRDAVYSGVIAGVDPDPANAGLIRQWCVDYWSDLHPYSMGGSYINFIGEGESPDRVRATYRGHYDRLAATKHTYDPDNFFHANQNIPPTAG</sequence>
<evidence type="ECO:0000256" key="1">
    <source>
        <dbReference type="ARBA" id="ARBA00001974"/>
    </source>
</evidence>
<dbReference type="Pfam" id="PF01565">
    <property type="entry name" value="FAD_binding_4"/>
    <property type="match status" value="1"/>
</dbReference>
<dbReference type="PROSITE" id="PS00862">
    <property type="entry name" value="OX2_COVAL_FAD"/>
    <property type="match status" value="1"/>
</dbReference>
<comment type="caution">
    <text evidence="7">The sequence shown here is derived from an EMBL/GenBank/DDBJ whole genome shotgun (WGS) entry which is preliminary data.</text>
</comment>
<dbReference type="Pfam" id="PF08031">
    <property type="entry name" value="BBE"/>
    <property type="match status" value="1"/>
</dbReference>